<protein>
    <submittedName>
        <fullName evidence="2">Uncharacterized protein</fullName>
    </submittedName>
</protein>
<accession>A0AC34QFG4</accession>
<dbReference type="Proteomes" id="UP000887576">
    <property type="component" value="Unplaced"/>
</dbReference>
<proteinExistence type="predicted"/>
<organism evidence="1 2">
    <name type="scientific">Panagrolaimus sp. JU765</name>
    <dbReference type="NCBI Taxonomy" id="591449"/>
    <lineage>
        <taxon>Eukaryota</taxon>
        <taxon>Metazoa</taxon>
        <taxon>Ecdysozoa</taxon>
        <taxon>Nematoda</taxon>
        <taxon>Chromadorea</taxon>
        <taxon>Rhabditida</taxon>
        <taxon>Tylenchina</taxon>
        <taxon>Panagrolaimomorpha</taxon>
        <taxon>Panagrolaimoidea</taxon>
        <taxon>Panagrolaimidae</taxon>
        <taxon>Panagrolaimus</taxon>
    </lineage>
</organism>
<reference evidence="2" key="1">
    <citation type="submission" date="2022-11" db="UniProtKB">
        <authorList>
            <consortium name="WormBaseParasite"/>
        </authorList>
    </citation>
    <scope>IDENTIFICATION</scope>
</reference>
<name>A0AC34QFG4_9BILA</name>
<evidence type="ECO:0000313" key="1">
    <source>
        <dbReference type="Proteomes" id="UP000887576"/>
    </source>
</evidence>
<dbReference type="WBParaSite" id="JU765_v2.g15920.t1">
    <property type="protein sequence ID" value="JU765_v2.g15920.t1"/>
    <property type="gene ID" value="JU765_v2.g15920"/>
</dbReference>
<sequence>MWIASYLIDTNGLRIENLSSGVQQAFFSNDLFEGSKQVDRLKSRSESVTKDHFFDYLVVVLDDKFTLDEIRAVVEVCKSKSRKCRVISPLLARLNFAVSMLPQPLNLYDHLIVITLTGHLCDIHVLCKSDNQIIFIRENLLDHNDPEVFKIVKLYLQRKIVLIHDESNRYLTFPLVKEFPEVTMFEFENWNSVLIEGGLQKARSQINPKEFESIKDFLPGFSCQTYDQSVILCTMGRPLATTNVRKTLAVGEKLEIKQGIQLTVNDENVLIEGGLQKARSQVNPKEFESIKDFLPGFSCQTYDQSIVLCTMGRPLTTTNVRKTLAVGEKLEIKQGIQLTVNDEKFERFSQAVKTLDCTPGKYDFNFEFIVDGSDCVEFKISKQPCQDVIVKKPPNQFGFLVYHMFSTNLCFSENINKSTFFKLTPPLSKDASIPQKLGEKNCQALFNGLPKNAAVKSSVLVHSGDFSKSLVEQAYEKAKKLTSKVVIISELMAQLQNAALYLPEMNE</sequence>
<evidence type="ECO:0000313" key="2">
    <source>
        <dbReference type="WBParaSite" id="JU765_v2.g15920.t1"/>
    </source>
</evidence>